<sequence>MQNVVKKIGMLAAAGLVSVQLATPVIAVNPGQVQKEVRKEMREELKEDLRERVGSRPGLFQKFFNLKGRAAIGTGKVTAKSGTTLTVEKDGKSYTVLTDD</sequence>
<accession>A0A0G1U1J3</accession>
<evidence type="ECO:0000313" key="2">
    <source>
        <dbReference type="EMBL" id="KKU87926.1"/>
    </source>
</evidence>
<dbReference type="Proteomes" id="UP000034739">
    <property type="component" value="Unassembled WGS sequence"/>
</dbReference>
<organism evidence="2 3">
    <name type="scientific">Candidatus Gottesmanbacteria bacterium GW2011_GWA2_47_9</name>
    <dbReference type="NCBI Taxonomy" id="1618445"/>
    <lineage>
        <taxon>Bacteria</taxon>
        <taxon>Candidatus Gottesmaniibacteriota</taxon>
    </lineage>
</organism>
<dbReference type="AlphaFoldDB" id="A0A0G1U1J3"/>
<evidence type="ECO:0000313" key="3">
    <source>
        <dbReference type="Proteomes" id="UP000034739"/>
    </source>
</evidence>
<feature type="signal peptide" evidence="1">
    <location>
        <begin position="1"/>
        <end position="22"/>
    </location>
</feature>
<dbReference type="EMBL" id="LCOY01000016">
    <property type="protein sequence ID" value="KKU87926.1"/>
    <property type="molecule type" value="Genomic_DNA"/>
</dbReference>
<proteinExistence type="predicted"/>
<reference evidence="2 3" key="1">
    <citation type="journal article" date="2015" name="Nature">
        <title>rRNA introns, odd ribosomes, and small enigmatic genomes across a large radiation of phyla.</title>
        <authorList>
            <person name="Brown C.T."/>
            <person name="Hug L.A."/>
            <person name="Thomas B.C."/>
            <person name="Sharon I."/>
            <person name="Castelle C.J."/>
            <person name="Singh A."/>
            <person name="Wilkins M.J."/>
            <person name="Williams K.H."/>
            <person name="Banfield J.F."/>
        </authorList>
    </citation>
    <scope>NUCLEOTIDE SEQUENCE [LARGE SCALE GENOMIC DNA]</scope>
</reference>
<protein>
    <submittedName>
        <fullName evidence="2">Uncharacterized protein</fullName>
    </submittedName>
</protein>
<gene>
    <name evidence="2" type="ORF">UY16_C0016G0018</name>
</gene>
<feature type="chain" id="PRO_5002539907" evidence="1">
    <location>
        <begin position="23"/>
        <end position="100"/>
    </location>
</feature>
<evidence type="ECO:0000256" key="1">
    <source>
        <dbReference type="SAM" id="SignalP"/>
    </source>
</evidence>
<name>A0A0G1U1J3_9BACT</name>
<comment type="caution">
    <text evidence="2">The sequence shown here is derived from an EMBL/GenBank/DDBJ whole genome shotgun (WGS) entry which is preliminary data.</text>
</comment>
<keyword evidence="1" id="KW-0732">Signal</keyword>